<name>A0A2L0UFJ3_9MICC</name>
<gene>
    <name evidence="1" type="ORF">CVO76_10595</name>
</gene>
<sequence length="157" mass="17242">MNHYALLSLIARIHPAVWDLIDLQGPLVRGRYSAVALNPQPLPPRLQPDGFLIDAGLMATEATRLAVEADVRGESQARILSELVDDWCATPWPRKWPWPWPGPRQEEGPRPEPWQMDTARVVGAVVFASYASRLGEGELSVALAEGAERLAETALGS</sequence>
<dbReference type="AlphaFoldDB" id="A0A2L0UFJ3"/>
<evidence type="ECO:0000313" key="2">
    <source>
        <dbReference type="Proteomes" id="UP000239187"/>
    </source>
</evidence>
<reference evidence="1 2" key="1">
    <citation type="submission" date="2017-11" db="EMBL/GenBank/DDBJ databases">
        <title>Draft genome of Arthrobacter agilis strain UMCV2, a plant growth-promoting rhizobacterium and biocontrol capacity of phytopathogenic fungi.</title>
        <authorList>
            <person name="Martinez-Camara R."/>
            <person name="Santoyo G."/>
            <person name="Moreno-Hagelsieb G."/>
            <person name="Valencia-Cantero E."/>
        </authorList>
    </citation>
    <scope>NUCLEOTIDE SEQUENCE [LARGE SCALE GENOMIC DNA]</scope>
    <source>
        <strain evidence="1 2">UMCV2</strain>
    </source>
</reference>
<protein>
    <submittedName>
        <fullName evidence="1">Uncharacterized protein</fullName>
    </submittedName>
</protein>
<dbReference type="RefSeq" id="WP_208739206.1">
    <property type="nucleotide sequence ID" value="NZ_CP024915.1"/>
</dbReference>
<evidence type="ECO:0000313" key="1">
    <source>
        <dbReference type="EMBL" id="AUZ88024.1"/>
    </source>
</evidence>
<proteinExistence type="predicted"/>
<dbReference type="Proteomes" id="UP000239187">
    <property type="component" value="Chromosome"/>
</dbReference>
<organism evidence="1 2">
    <name type="scientific">Arthrobacter agilis</name>
    <dbReference type="NCBI Taxonomy" id="37921"/>
    <lineage>
        <taxon>Bacteria</taxon>
        <taxon>Bacillati</taxon>
        <taxon>Actinomycetota</taxon>
        <taxon>Actinomycetes</taxon>
        <taxon>Micrococcales</taxon>
        <taxon>Micrococcaceae</taxon>
        <taxon>Arthrobacter</taxon>
    </lineage>
</organism>
<accession>A0A2L0UFJ3</accession>
<dbReference type="EMBL" id="CP024915">
    <property type="protein sequence ID" value="AUZ88024.1"/>
    <property type="molecule type" value="Genomic_DNA"/>
</dbReference>